<geneLocation type="plasmid" evidence="1">
    <name>pKM77-8_2</name>
</geneLocation>
<dbReference type="EMBL" id="AP035770">
    <property type="protein sequence ID" value="BFO23190.1"/>
    <property type="molecule type" value="Genomic_DNA"/>
</dbReference>
<reference evidence="1" key="1">
    <citation type="submission" date="2024-06" db="EMBL/GenBank/DDBJ databases">
        <authorList>
            <consortium name="consrtm"/>
            <person name="Uemura M."/>
            <person name="Terahara T."/>
        </authorList>
    </citation>
    <scope>NUCLEOTIDE SEQUENCE</scope>
    <source>
        <strain evidence="1">KM77-8</strain>
        <plasmid evidence="1">pKM77-8_2</plasmid>
    </source>
</reference>
<reference evidence="1" key="2">
    <citation type="submission" date="2024-07" db="EMBL/GenBank/DDBJ databases">
        <title>Streptomyces haneummycinica sp. nov., a new antibiotic-producing actinobacterium isolated from marine sediment.</title>
        <authorList>
            <person name="Uemura M."/>
            <person name="Hamada M."/>
            <person name="Hirano S."/>
            <person name="Kobayashi K."/>
            <person name="Ohshiro T."/>
            <person name="Kobayashi T."/>
            <person name="Terahara T."/>
        </authorList>
    </citation>
    <scope>NUCLEOTIDE SEQUENCE</scope>
    <source>
        <strain evidence="1">KM77-8</strain>
        <plasmid evidence="1">pKM77-8_2</plasmid>
    </source>
</reference>
<accession>A0AAT9I0I4</accession>
<evidence type="ECO:0000313" key="1">
    <source>
        <dbReference type="EMBL" id="BFO23190.1"/>
    </source>
</evidence>
<proteinExistence type="predicted"/>
<gene>
    <name evidence="1" type="ORF">SHKM778_95780</name>
</gene>
<protein>
    <submittedName>
        <fullName evidence="1">Uncharacterized protein</fullName>
    </submittedName>
</protein>
<dbReference type="AlphaFoldDB" id="A0AAT9I0I4"/>
<keyword evidence="1" id="KW-0614">Plasmid</keyword>
<sequence length="59" mass="6182">MLAKQEADRDKLIIGLASYEKAKAERIAPAAGLGVADVVALAPAWPPTTLPRTTSPSPR</sequence>
<organism evidence="1">
    <name type="scientific">Streptomyces haneummycinicus</name>
    <dbReference type="NCBI Taxonomy" id="3074435"/>
    <lineage>
        <taxon>Bacteria</taxon>
        <taxon>Bacillati</taxon>
        <taxon>Actinomycetota</taxon>
        <taxon>Actinomycetes</taxon>
        <taxon>Kitasatosporales</taxon>
        <taxon>Streptomycetaceae</taxon>
        <taxon>Streptomyces</taxon>
    </lineage>
</organism>
<name>A0AAT9I0I4_9ACTN</name>